<dbReference type="AlphaFoldDB" id="A0AAE1SU43"/>
<evidence type="ECO:0000313" key="1">
    <source>
        <dbReference type="EMBL" id="KAK4374736.1"/>
    </source>
</evidence>
<protein>
    <submittedName>
        <fullName evidence="1">Uncharacterized protein</fullName>
    </submittedName>
</protein>
<accession>A0AAE1SU43</accession>
<organism evidence="1 2">
    <name type="scientific">Anisodus tanguticus</name>
    <dbReference type="NCBI Taxonomy" id="243964"/>
    <lineage>
        <taxon>Eukaryota</taxon>
        <taxon>Viridiplantae</taxon>
        <taxon>Streptophyta</taxon>
        <taxon>Embryophyta</taxon>
        <taxon>Tracheophyta</taxon>
        <taxon>Spermatophyta</taxon>
        <taxon>Magnoliopsida</taxon>
        <taxon>eudicotyledons</taxon>
        <taxon>Gunneridae</taxon>
        <taxon>Pentapetalae</taxon>
        <taxon>asterids</taxon>
        <taxon>lamiids</taxon>
        <taxon>Solanales</taxon>
        <taxon>Solanaceae</taxon>
        <taxon>Solanoideae</taxon>
        <taxon>Hyoscyameae</taxon>
        <taxon>Anisodus</taxon>
    </lineage>
</organism>
<reference evidence="1" key="1">
    <citation type="submission" date="2023-12" db="EMBL/GenBank/DDBJ databases">
        <title>Genome assembly of Anisodus tanguticus.</title>
        <authorList>
            <person name="Wang Y.-J."/>
        </authorList>
    </citation>
    <scope>NUCLEOTIDE SEQUENCE</scope>
    <source>
        <strain evidence="1">KB-2021</strain>
        <tissue evidence="1">Leaf</tissue>
    </source>
</reference>
<comment type="caution">
    <text evidence="1">The sequence shown here is derived from an EMBL/GenBank/DDBJ whole genome shotgun (WGS) entry which is preliminary data.</text>
</comment>
<gene>
    <name evidence="1" type="ORF">RND71_005413</name>
</gene>
<keyword evidence="2" id="KW-1185">Reference proteome</keyword>
<dbReference type="Proteomes" id="UP001291623">
    <property type="component" value="Unassembled WGS sequence"/>
</dbReference>
<evidence type="ECO:0000313" key="2">
    <source>
        <dbReference type="Proteomes" id="UP001291623"/>
    </source>
</evidence>
<dbReference type="EMBL" id="JAVYJV010000003">
    <property type="protein sequence ID" value="KAK4374736.1"/>
    <property type="molecule type" value="Genomic_DNA"/>
</dbReference>
<proteinExistence type="predicted"/>
<name>A0AAE1SU43_9SOLA</name>
<sequence>MKMSALKLFVPSIFSVVTKCIMKTTLSGSTHLCEETMIISCSHQFSASNCS</sequence>